<dbReference type="InterPro" id="IPR006652">
    <property type="entry name" value="Kelch_1"/>
</dbReference>
<dbReference type="AlphaFoldDB" id="A0A0F9LXF8"/>
<organism evidence="3">
    <name type="scientific">marine sediment metagenome</name>
    <dbReference type="NCBI Taxonomy" id="412755"/>
    <lineage>
        <taxon>unclassified sequences</taxon>
        <taxon>metagenomes</taxon>
        <taxon>ecological metagenomes</taxon>
    </lineage>
</organism>
<dbReference type="Pfam" id="PF01344">
    <property type="entry name" value="Kelch_1"/>
    <property type="match status" value="1"/>
</dbReference>
<dbReference type="PANTHER" id="PTHR46344:SF27">
    <property type="entry name" value="KELCH REPEAT SUPERFAMILY PROTEIN"/>
    <property type="match status" value="1"/>
</dbReference>
<keyword evidence="1" id="KW-0880">Kelch repeat</keyword>
<gene>
    <name evidence="3" type="ORF">LCGC14_1144480</name>
</gene>
<evidence type="ECO:0000256" key="1">
    <source>
        <dbReference type="ARBA" id="ARBA00022441"/>
    </source>
</evidence>
<dbReference type="SMART" id="SM00612">
    <property type="entry name" value="Kelch"/>
    <property type="match status" value="5"/>
</dbReference>
<proteinExistence type="predicted"/>
<comment type="caution">
    <text evidence="3">The sequence shown here is derived from an EMBL/GenBank/DDBJ whole genome shotgun (WGS) entry which is preliminary data.</text>
</comment>
<evidence type="ECO:0000256" key="2">
    <source>
        <dbReference type="ARBA" id="ARBA00022737"/>
    </source>
</evidence>
<protein>
    <submittedName>
        <fullName evidence="3">Uncharacterized protein</fullName>
    </submittedName>
</protein>
<keyword evidence="2" id="KW-0677">Repeat</keyword>
<dbReference type="SUPFAM" id="SSF50965">
    <property type="entry name" value="Galactose oxidase, central domain"/>
    <property type="match status" value="1"/>
</dbReference>
<dbReference type="Gene3D" id="2.120.10.80">
    <property type="entry name" value="Kelch-type beta propeller"/>
    <property type="match status" value="2"/>
</dbReference>
<name>A0A0F9LXF8_9ZZZZ</name>
<dbReference type="InterPro" id="IPR011043">
    <property type="entry name" value="Gal_Oxase/kelch_b-propeller"/>
</dbReference>
<dbReference type="EMBL" id="LAZR01005458">
    <property type="protein sequence ID" value="KKM99779.1"/>
    <property type="molecule type" value="Genomic_DNA"/>
</dbReference>
<accession>A0A0F9LXF8</accession>
<dbReference type="Pfam" id="PF24681">
    <property type="entry name" value="Kelch_KLHDC2_KLHL20_DRC7"/>
    <property type="match status" value="1"/>
</dbReference>
<reference evidence="3" key="1">
    <citation type="journal article" date="2015" name="Nature">
        <title>Complex archaea that bridge the gap between prokaryotes and eukaryotes.</title>
        <authorList>
            <person name="Spang A."/>
            <person name="Saw J.H."/>
            <person name="Jorgensen S.L."/>
            <person name="Zaremba-Niedzwiedzka K."/>
            <person name="Martijn J."/>
            <person name="Lind A.E."/>
            <person name="van Eijk R."/>
            <person name="Schleper C."/>
            <person name="Guy L."/>
            <person name="Ettema T.J."/>
        </authorList>
    </citation>
    <scope>NUCLEOTIDE SEQUENCE</scope>
</reference>
<dbReference type="InterPro" id="IPR015915">
    <property type="entry name" value="Kelch-typ_b-propeller"/>
</dbReference>
<evidence type="ECO:0000313" key="3">
    <source>
        <dbReference type="EMBL" id="KKM99779.1"/>
    </source>
</evidence>
<dbReference type="PANTHER" id="PTHR46344">
    <property type="entry name" value="OS02G0202900 PROTEIN"/>
    <property type="match status" value="1"/>
</dbReference>
<sequence>MKRNYFTNLLTILVFFLFLSTSFGKTTGTEKKSPLSTPRMAAASVATDGEIYVIGGITKQGKFSSLIEKYNPSTDKWSKETSMPAPISMAAAIALGKKIYVLGGRNRSGIVNKLEIYDTESKSWKKGKPMPISRWYHMATAYNQKIYVIGGISGTGGSRKALTKVEIYDSVKDTWSEAKPLPTPKQGGTAATVKGKIYVIGGRTGAGDSGYATKSVDIYDPLKNSWTSGKAMPEARTGIQSAVIDNKIYVVGGAARSKATNSIDAYDLSTETWSRMASMKYARTGHGVCSIGKKIFIIGGATKMSLAGIIGAVETLTIEE</sequence>